<accession>A0ABY0IHM4</accession>
<dbReference type="Proteomes" id="UP000443582">
    <property type="component" value="Unassembled WGS sequence"/>
</dbReference>
<dbReference type="RefSeq" id="WP_133296857.1">
    <property type="nucleotide sequence ID" value="NZ_QDKL01000001.1"/>
</dbReference>
<evidence type="ECO:0000313" key="1">
    <source>
        <dbReference type="EMBL" id="RZF22446.1"/>
    </source>
</evidence>
<gene>
    <name evidence="1" type="ORF">DAY19_01355</name>
</gene>
<organism evidence="1 2">
    <name type="scientific">Halobacteriovorax vibrionivorans</name>
    <dbReference type="NCBI Taxonomy" id="2152716"/>
    <lineage>
        <taxon>Bacteria</taxon>
        <taxon>Pseudomonadati</taxon>
        <taxon>Bdellovibrionota</taxon>
        <taxon>Bacteriovoracia</taxon>
        <taxon>Bacteriovoracales</taxon>
        <taxon>Halobacteriovoraceae</taxon>
        <taxon>Halobacteriovorax</taxon>
    </lineage>
</organism>
<dbReference type="EMBL" id="QDKL01000001">
    <property type="protein sequence ID" value="RZF22446.1"/>
    <property type="molecule type" value="Genomic_DNA"/>
</dbReference>
<proteinExistence type="predicted"/>
<comment type="caution">
    <text evidence="1">The sequence shown here is derived from an EMBL/GenBank/DDBJ whole genome shotgun (WGS) entry which is preliminary data.</text>
</comment>
<reference evidence="2" key="1">
    <citation type="journal article" date="2019" name="Int. J. Syst. Evol. Microbiol.">
        <title>Halobacteriovorax valvorus sp. nov., a novel prokaryotic predator isolated from coastal seawater of China.</title>
        <authorList>
            <person name="Chen M.-X."/>
        </authorList>
    </citation>
    <scope>NUCLEOTIDE SEQUENCE [LARGE SCALE GENOMIC DNA]</scope>
    <source>
        <strain evidence="2">BL9</strain>
    </source>
</reference>
<name>A0ABY0IHM4_9BACT</name>
<sequence length="139" mass="16255">MLVRKEIIRKLVDQYYQVANYLIEDQLQAMQLIIDVATGASEEDESFLYKIDNDYFERQFLLRLISLATKRSQQTKTKGKLLNHVKKKACIYLFEIRGESVDNIAMVLNISHQEVLAYIDHIQMNFATAQERDNGRPLN</sequence>
<protein>
    <recommendedName>
        <fullName evidence="3">RNA polymerase sigma factor 70 region 4 type 2 domain-containing protein</fullName>
    </recommendedName>
</protein>
<evidence type="ECO:0008006" key="3">
    <source>
        <dbReference type="Google" id="ProtNLM"/>
    </source>
</evidence>
<evidence type="ECO:0000313" key="2">
    <source>
        <dbReference type="Proteomes" id="UP000443582"/>
    </source>
</evidence>
<keyword evidence="2" id="KW-1185">Reference proteome</keyword>